<evidence type="ECO:0000313" key="5">
    <source>
        <dbReference type="Ensembl" id="ENSSSCP00060026843.1"/>
    </source>
</evidence>
<dbReference type="PANTHER" id="PTHR10226">
    <property type="entry name" value="A KINASE ANCHOR PROTEIN"/>
    <property type="match status" value="1"/>
</dbReference>
<dbReference type="Proteomes" id="UP000694723">
    <property type="component" value="Unplaced"/>
</dbReference>
<evidence type="ECO:0000256" key="2">
    <source>
        <dbReference type="ARBA" id="ARBA00022553"/>
    </source>
</evidence>
<feature type="compositionally biased region" description="Basic and acidic residues" evidence="3">
    <location>
        <begin position="362"/>
        <end position="372"/>
    </location>
</feature>
<gene>
    <name evidence="5" type="primary">SPHKAP</name>
</gene>
<feature type="region of interest" description="Disordered" evidence="3">
    <location>
        <begin position="1457"/>
        <end position="1546"/>
    </location>
</feature>
<feature type="compositionally biased region" description="Polar residues" evidence="3">
    <location>
        <begin position="813"/>
        <end position="824"/>
    </location>
</feature>
<comment type="similarity">
    <text evidence="1">Belongs to the AKAP110 family.</text>
</comment>
<keyword evidence="2" id="KW-0597">Phosphoprotein</keyword>
<dbReference type="InterPro" id="IPR008382">
    <property type="entry name" value="SPHK1-interactor_AKAP_110"/>
</dbReference>
<feature type="region of interest" description="Disordered" evidence="3">
    <location>
        <begin position="810"/>
        <end position="901"/>
    </location>
</feature>
<feature type="compositionally biased region" description="Polar residues" evidence="3">
    <location>
        <begin position="1522"/>
        <end position="1535"/>
    </location>
</feature>
<evidence type="ECO:0000259" key="4">
    <source>
        <dbReference type="Pfam" id="PF05716"/>
    </source>
</evidence>
<accession>A0A8D1VN28</accession>
<feature type="domain" description="A-kinase anchor 110kDa C-terminal" evidence="4">
    <location>
        <begin position="1617"/>
        <end position="1670"/>
    </location>
</feature>
<dbReference type="InterPro" id="IPR018292">
    <property type="entry name" value="AKAP_110_C"/>
</dbReference>
<evidence type="ECO:0000256" key="1">
    <source>
        <dbReference type="ARBA" id="ARBA00005764"/>
    </source>
</evidence>
<feature type="compositionally biased region" description="Basic and acidic residues" evidence="3">
    <location>
        <begin position="1469"/>
        <end position="1483"/>
    </location>
</feature>
<reference evidence="5" key="1">
    <citation type="submission" date="2025-08" db="UniProtKB">
        <authorList>
            <consortium name="Ensembl"/>
        </authorList>
    </citation>
    <scope>IDENTIFICATION</scope>
</reference>
<feature type="region of interest" description="Disordered" evidence="3">
    <location>
        <begin position="987"/>
        <end position="1018"/>
    </location>
</feature>
<protein>
    <recommendedName>
        <fullName evidence="4">A-kinase anchor 110kDa C-terminal domain-containing protein</fullName>
    </recommendedName>
</protein>
<organism evidence="5 6">
    <name type="scientific">Sus scrofa</name>
    <name type="common">Pig</name>
    <dbReference type="NCBI Taxonomy" id="9823"/>
    <lineage>
        <taxon>Eukaryota</taxon>
        <taxon>Metazoa</taxon>
        <taxon>Chordata</taxon>
        <taxon>Craniata</taxon>
        <taxon>Vertebrata</taxon>
        <taxon>Euteleostomi</taxon>
        <taxon>Mammalia</taxon>
        <taxon>Eutheria</taxon>
        <taxon>Laurasiatheria</taxon>
        <taxon>Artiodactyla</taxon>
        <taxon>Suina</taxon>
        <taxon>Suidae</taxon>
        <taxon>Sus</taxon>
    </lineage>
</organism>
<name>A0A8D1VN28_PIG</name>
<feature type="compositionally biased region" description="Basic and acidic residues" evidence="3">
    <location>
        <begin position="1006"/>
        <end position="1018"/>
    </location>
</feature>
<proteinExistence type="inferred from homology"/>
<dbReference type="PANTHER" id="PTHR10226:SF7">
    <property type="entry name" value="A-KINASE ANCHOR PROTEIN SPHKAP"/>
    <property type="match status" value="1"/>
</dbReference>
<evidence type="ECO:0000313" key="6">
    <source>
        <dbReference type="Proteomes" id="UP000694723"/>
    </source>
</evidence>
<feature type="region of interest" description="Disordered" evidence="3">
    <location>
        <begin position="356"/>
        <end position="387"/>
    </location>
</feature>
<evidence type="ECO:0000256" key="3">
    <source>
        <dbReference type="SAM" id="MobiDB-lite"/>
    </source>
</evidence>
<sequence length="1791" mass="196101">MDGNSLLSVPSSSLESPLMFEVPEPQPGSASGSAGSSLGSSITACKKVLRSNSLLESTDYWLQNQRTPCQIGFVEDKSENCASVCFVNLDVNKDVCSTEHLQQKLVNVSPDLPKLISSMNVQQPKENEIVLLSGLTSGNLQTDFEVSQCPWLSDICLVQCARGNRPNSTNCIIFEINKFLIGLELVQERQLHLETNVLKVEDDTNCSLSSIEEDFLTASEHLEEESEVEEYRNGYENINVSSNVLENKKLKEATQEEGHYKQKSLYTLEDKYISKYQTPLIKTEGSLEKVTEDTTLQSLDPSASPSEWQGEAVGNERSTANYYSPENFQGQEGKSQGLHLPRDACFSRKVKKDGPSACGTFSEHESSLDPGDHQGSTPSPLPVQDGEATTGEYATNLAESVLQDAFIRLSQSPPTLPQESAVRVSAGSALLPKGCSTKDTVFPGSWNELPKIVIVQSPDGSDVGPEPGISSWPETEVTVETSAIFSGENSSRPPQSALEVALACAATVIGTISSPQATERLKMEQESFISNHPLGGSELVQTQASQVLQEPSIREYSFPSALCGMTQVASAVAVCGLGEPGDMKRPVASSGFLSAAEASVAIPPLGDLGAGKSMELGNEAIAEALLKEAALVLMRPNNYSSIGDLMESVNSRIIETVSKPQTLRSENILGNELAQTLSNVILKHSIDEVHQKKKLIDPSNDRHSSEILGTLMESTNQMLFNVICFTFKKMSHLAQFGEWPTFLSKETIQWKEIELDFQPADQAIDGKWTKATEYSSGHPVSNLHSNSLAGDDLVDNWHLKQDSQGLVKPGLFQNPTLHSQSSCSPRLPAKISSKEINLKGTVGVDTKNPHQPPSHSGNECRAPSEGGMAPTIGKNSSSSQDSEDSINSDAQEKNKGASPLNNEVQVNLALLENDLRPPAQSMLQATHADIYCIADFAEELAETIVSMATEIAAICLDNSNGKQPWFCAWKRGNEFLVTPSISCRSLKRKKESQANGATARKHKPPRLSEIKRKTDEHPELKEKLMNRVVDESMNLEDIPDSVSVFANEVAAKIMNLTEFSVVDGVWQAQSHSRSRLLSGDRWNRLKASSCESIPEEDSNARAYVNSLGLMSTLSQPVSRASSVSKQSSCESITDEFSRFMVNQMENEGRGFELLLDYYAGKNASSILNSAMQQACRKSEHLSVRPSCPSKQSSTESITEEFYRYMLRDLERESRDNPSSRRGSQDWTTGLLSPSLRSPLCYRQSSVPDSRSLGARLTVNVPIKANSLDSFAQNGQQDFLSVQPVSGASSSGLCKSDSCLYRRGGADQITNMLIHETWANSIEALMRKNKIIVDDTQAAQAEPASAGAASQVEKGASGLAPAGVQSGSTLLVQESADYPRKNSITESQHPPTSSPSKAALLTNRHSLDSKKEASFCQEAVPSSHTRRSLCSREVPLIQIETDQREDCVGEAEPVLSERVLSKSSPLEEADQLKEEEVPDARRGGEAAVSAHQNPSDRLDAKDVPEAEISPEGRAPDEFPNPPGSSGESTDSWSQLANEEDNPDDTSSFLQLSERSMSNGNSSATSSLGIMDLDIYQESMPSSPMINELVEEKESLKGQSENIEEHASATPVGTAHRQGSLLVINFDLEPECPDTELRATLQWIAASELGIPTIYFKKSQENRIEKVFQLSVKILSPLERRHTFRTFIKSLSNVYNRPSNSSRLWRYREQKKQNFLSFWSSHRSSGGTRVGETINQERFMLYRPYVKCDGGLSWTSPHLIKDFSPCDLEQMHIITLDIYLQFIFPGPFVGLTF</sequence>
<dbReference type="Ensembl" id="ENSSSCT00060062625.1">
    <property type="protein sequence ID" value="ENSSSCP00060026843.1"/>
    <property type="gene ID" value="ENSSSCG00060046002.1"/>
</dbReference>
<dbReference type="Pfam" id="PF05716">
    <property type="entry name" value="AKAP_110"/>
    <property type="match status" value="1"/>
</dbReference>
<feature type="compositionally biased region" description="Basic and acidic residues" evidence="3">
    <location>
        <begin position="1493"/>
        <end position="1503"/>
    </location>
</feature>